<evidence type="ECO:0000313" key="1">
    <source>
        <dbReference type="EMBL" id="VDN49810.1"/>
    </source>
</evidence>
<dbReference type="Proteomes" id="UP000271098">
    <property type="component" value="Unassembled WGS sequence"/>
</dbReference>
<organism evidence="3">
    <name type="scientific">Gongylonema pulchrum</name>
    <dbReference type="NCBI Taxonomy" id="637853"/>
    <lineage>
        <taxon>Eukaryota</taxon>
        <taxon>Metazoa</taxon>
        <taxon>Ecdysozoa</taxon>
        <taxon>Nematoda</taxon>
        <taxon>Chromadorea</taxon>
        <taxon>Rhabditida</taxon>
        <taxon>Spirurina</taxon>
        <taxon>Spiruromorpha</taxon>
        <taxon>Spiruroidea</taxon>
        <taxon>Gongylonematidae</taxon>
        <taxon>Gongylonema</taxon>
    </lineage>
</organism>
<dbReference type="AlphaFoldDB" id="A0A183F1C0"/>
<gene>
    <name evidence="1" type="ORF">GPUH_LOCUS27010</name>
</gene>
<dbReference type="WBParaSite" id="GPUH_0002704101-mRNA-1">
    <property type="protein sequence ID" value="GPUH_0002704101-mRNA-1"/>
    <property type="gene ID" value="GPUH_0002704101"/>
</dbReference>
<protein>
    <submittedName>
        <fullName evidence="3">DUF3553 domain-containing protein</fullName>
    </submittedName>
</protein>
<proteinExistence type="predicted"/>
<evidence type="ECO:0000313" key="2">
    <source>
        <dbReference type="Proteomes" id="UP000271098"/>
    </source>
</evidence>
<name>A0A183F1C0_9BILA</name>
<sequence>MKCQFDAHNGVRNPCFHIGDRVSTELWDGKLVGGTIVRFIGNTMTQINVQGDIIVRHFNQLWKRHPL</sequence>
<evidence type="ECO:0000313" key="3">
    <source>
        <dbReference type="WBParaSite" id="GPUH_0002704101-mRNA-1"/>
    </source>
</evidence>
<accession>A0A183F1C0</accession>
<reference evidence="3" key="1">
    <citation type="submission" date="2016-06" db="UniProtKB">
        <authorList>
            <consortium name="WormBaseParasite"/>
        </authorList>
    </citation>
    <scope>IDENTIFICATION</scope>
</reference>
<reference evidence="1 2" key="2">
    <citation type="submission" date="2018-11" db="EMBL/GenBank/DDBJ databases">
        <authorList>
            <consortium name="Pathogen Informatics"/>
        </authorList>
    </citation>
    <scope>NUCLEOTIDE SEQUENCE [LARGE SCALE GENOMIC DNA]</scope>
</reference>
<dbReference type="EMBL" id="UYRT01117143">
    <property type="protein sequence ID" value="VDN49810.1"/>
    <property type="molecule type" value="Genomic_DNA"/>
</dbReference>
<keyword evidence="2" id="KW-1185">Reference proteome</keyword>